<evidence type="ECO:0000256" key="1">
    <source>
        <dbReference type="ARBA" id="ARBA00007867"/>
    </source>
</evidence>
<dbReference type="STRING" id="1797532.A2729_00805"/>
<feature type="transmembrane region" description="Helical" evidence="5">
    <location>
        <begin position="199"/>
        <end position="215"/>
    </location>
</feature>
<dbReference type="Gene3D" id="3.40.50.150">
    <property type="entry name" value="Vaccinia Virus protein VP39"/>
    <property type="match status" value="1"/>
</dbReference>
<dbReference type="InterPro" id="IPR029063">
    <property type="entry name" value="SAM-dependent_MTases_sf"/>
</dbReference>
<dbReference type="SUPFAM" id="SSF53335">
    <property type="entry name" value="S-adenosyl-L-methionine-dependent methyltransferases"/>
    <property type="match status" value="1"/>
</dbReference>
<dbReference type="PANTHER" id="PTHR43317">
    <property type="entry name" value="THERMOSPERMINE SYNTHASE ACAULIS5"/>
    <property type="match status" value="1"/>
</dbReference>
<protein>
    <recommendedName>
        <fullName evidence="6">PABS domain-containing protein</fullName>
    </recommendedName>
</protein>
<name>A0A1G1XWX5_9BACT</name>
<keyword evidence="2 4" id="KW-0808">Transferase</keyword>
<evidence type="ECO:0000256" key="5">
    <source>
        <dbReference type="SAM" id="Phobius"/>
    </source>
</evidence>
<feature type="transmembrane region" description="Helical" evidence="5">
    <location>
        <begin position="12"/>
        <end position="29"/>
    </location>
</feature>
<feature type="transmembrane region" description="Helical" evidence="5">
    <location>
        <begin position="144"/>
        <end position="169"/>
    </location>
</feature>
<sequence length="499" mass="56049">MIKFWQKISRLEIIVFIAGALVMILELIGSRLLAPYLGTSIFVWTALIGIVLGALSLGYYLGGRFSAKNPSLAFLCLILFLAGLAIFLVAIFKDFILFYSTYFGVKSGTVFATIILFALPGVLLGMISPYAVRLKIKDLESSGGIAGNLYALSTIGSIVGTFLAGFYLIPTFGSNQIIFGLAIALILISLLGGRKIFKILILFFTIIIWSFFQFLPTPNIFERDSAYNHLRVVDTIDLTSQQPVRILYLATEAHSIIFKENEELYSKYHQLYLLDSLFKPKIQKALTLGGGAYIAPLNFLKRYPSAEMTVVEIDPAVTAVAKNYFNLKPNPRLKILHQDARIYLNQNKETYDVIYGDAFASYYSIPFQLTTAEAMKKIYDALTPDGILILNVISSIQGKNSLFFQAEYLTLKKIFSQLYLFPARYNTNKDLTQHQNIIIVATKGNNRLAKEQLLKTADLEQKALLDNFWDHEPKIEPGIKILTDDFAPVDYYISKILNN</sequence>
<keyword evidence="5" id="KW-0812">Transmembrane</keyword>
<proteinExistence type="inferred from homology"/>
<keyword evidence="5" id="KW-0472">Membrane</keyword>
<dbReference type="GO" id="GO:0006596">
    <property type="term" value="P:polyamine biosynthetic process"/>
    <property type="evidence" value="ECO:0007669"/>
    <property type="project" value="UniProtKB-UniRule"/>
</dbReference>
<evidence type="ECO:0000313" key="8">
    <source>
        <dbReference type="Proteomes" id="UP000178930"/>
    </source>
</evidence>
<organism evidence="7 8">
    <name type="scientific">Candidatus Buchananbacteria bacterium RIFCSPHIGHO2_01_FULL_39_14</name>
    <dbReference type="NCBI Taxonomy" id="1797532"/>
    <lineage>
        <taxon>Bacteria</taxon>
        <taxon>Candidatus Buchananiibacteriota</taxon>
    </lineage>
</organism>
<comment type="similarity">
    <text evidence="1">Belongs to the spermidine/spermine synthase family.</text>
</comment>
<feature type="domain" description="PABS" evidence="6">
    <location>
        <begin position="201"/>
        <end position="446"/>
    </location>
</feature>
<dbReference type="Pfam" id="PF01564">
    <property type="entry name" value="Spermine_synth"/>
    <property type="match status" value="1"/>
</dbReference>
<dbReference type="CDD" id="cd02440">
    <property type="entry name" value="AdoMet_MTases"/>
    <property type="match status" value="1"/>
</dbReference>
<feature type="transmembrane region" description="Helical" evidence="5">
    <location>
        <begin position="111"/>
        <end position="132"/>
    </location>
</feature>
<evidence type="ECO:0000256" key="3">
    <source>
        <dbReference type="ARBA" id="ARBA00023115"/>
    </source>
</evidence>
<accession>A0A1G1XWX5</accession>
<feature type="transmembrane region" description="Helical" evidence="5">
    <location>
        <begin position="72"/>
        <end position="91"/>
    </location>
</feature>
<evidence type="ECO:0000259" key="6">
    <source>
        <dbReference type="PROSITE" id="PS51006"/>
    </source>
</evidence>
<dbReference type="GO" id="GO:0010487">
    <property type="term" value="F:thermospermine synthase activity"/>
    <property type="evidence" value="ECO:0007669"/>
    <property type="project" value="TreeGrafter"/>
</dbReference>
<feature type="active site" description="Proton acceptor" evidence="4">
    <location>
        <position position="357"/>
    </location>
</feature>
<dbReference type="PROSITE" id="PS51006">
    <property type="entry name" value="PABS_2"/>
    <property type="match status" value="1"/>
</dbReference>
<dbReference type="EMBL" id="MHIB01000030">
    <property type="protein sequence ID" value="OGY43787.1"/>
    <property type="molecule type" value="Genomic_DNA"/>
</dbReference>
<evidence type="ECO:0000256" key="2">
    <source>
        <dbReference type="ARBA" id="ARBA00022679"/>
    </source>
</evidence>
<dbReference type="AlphaFoldDB" id="A0A1G1XWX5"/>
<dbReference type="Proteomes" id="UP000178930">
    <property type="component" value="Unassembled WGS sequence"/>
</dbReference>
<keyword evidence="3 4" id="KW-0620">Polyamine biosynthesis</keyword>
<keyword evidence="5" id="KW-1133">Transmembrane helix</keyword>
<reference evidence="7 8" key="1">
    <citation type="journal article" date="2016" name="Nat. Commun.">
        <title>Thousands of microbial genomes shed light on interconnected biogeochemical processes in an aquifer system.</title>
        <authorList>
            <person name="Anantharaman K."/>
            <person name="Brown C.T."/>
            <person name="Hug L.A."/>
            <person name="Sharon I."/>
            <person name="Castelle C.J."/>
            <person name="Probst A.J."/>
            <person name="Thomas B.C."/>
            <person name="Singh A."/>
            <person name="Wilkins M.J."/>
            <person name="Karaoz U."/>
            <person name="Brodie E.L."/>
            <person name="Williams K.H."/>
            <person name="Hubbard S.S."/>
            <person name="Banfield J.F."/>
        </authorList>
    </citation>
    <scope>NUCLEOTIDE SEQUENCE [LARGE SCALE GENOMIC DNA]</scope>
</reference>
<evidence type="ECO:0000313" key="7">
    <source>
        <dbReference type="EMBL" id="OGY43787.1"/>
    </source>
</evidence>
<feature type="transmembrane region" description="Helical" evidence="5">
    <location>
        <begin position="175"/>
        <end position="192"/>
    </location>
</feature>
<feature type="transmembrane region" description="Helical" evidence="5">
    <location>
        <begin position="41"/>
        <end position="60"/>
    </location>
</feature>
<comment type="caution">
    <text evidence="7">The sequence shown here is derived from an EMBL/GenBank/DDBJ whole genome shotgun (WGS) entry which is preliminary data.</text>
</comment>
<dbReference type="InterPro" id="IPR030374">
    <property type="entry name" value="PABS"/>
</dbReference>
<evidence type="ECO:0000256" key="4">
    <source>
        <dbReference type="PROSITE-ProRule" id="PRU00354"/>
    </source>
</evidence>
<dbReference type="PANTHER" id="PTHR43317:SF1">
    <property type="entry name" value="THERMOSPERMINE SYNTHASE ACAULIS5"/>
    <property type="match status" value="1"/>
</dbReference>
<dbReference type="NCBIfam" id="NF037959">
    <property type="entry name" value="MFS_SpdSyn"/>
    <property type="match status" value="1"/>
</dbReference>
<gene>
    <name evidence="7" type="ORF">A2729_00805</name>
</gene>